<dbReference type="PROSITE" id="PS51421">
    <property type="entry name" value="RAS"/>
    <property type="match status" value="1"/>
</dbReference>
<dbReference type="Pfam" id="PF00071">
    <property type="entry name" value="Ras"/>
    <property type="match status" value="1"/>
</dbReference>
<organism evidence="3">
    <name type="scientific">Blastocystis hominis</name>
    <dbReference type="NCBI Taxonomy" id="12968"/>
    <lineage>
        <taxon>Eukaryota</taxon>
        <taxon>Sar</taxon>
        <taxon>Stramenopiles</taxon>
        <taxon>Bigyra</taxon>
        <taxon>Opalozoa</taxon>
        <taxon>Opalinata</taxon>
        <taxon>Blastocystidae</taxon>
        <taxon>Blastocystis</taxon>
    </lineage>
</organism>
<keyword evidence="4" id="KW-1185">Reference proteome</keyword>
<dbReference type="PRINTS" id="PR00449">
    <property type="entry name" value="RASTRNSFRMNG"/>
</dbReference>
<dbReference type="Proteomes" id="UP000008312">
    <property type="component" value="Unassembled WGS sequence"/>
</dbReference>
<dbReference type="PROSITE" id="PS51420">
    <property type="entry name" value="RHO"/>
    <property type="match status" value="1"/>
</dbReference>
<accession>D8LYB6</accession>
<dbReference type="AlphaFoldDB" id="D8LYB6"/>
<dbReference type="Gene3D" id="3.40.50.300">
    <property type="entry name" value="P-loop containing nucleotide triphosphate hydrolases"/>
    <property type="match status" value="1"/>
</dbReference>
<dbReference type="OMA" id="FAFMIET"/>
<name>D8LYB6_BLAHO</name>
<dbReference type="FunFam" id="3.40.50.300:FF:000808">
    <property type="entry name" value="Small GTP-binding protein, putative"/>
    <property type="match status" value="1"/>
</dbReference>
<evidence type="ECO:0000313" key="4">
    <source>
        <dbReference type="Proteomes" id="UP000008312"/>
    </source>
</evidence>
<gene>
    <name evidence="3" type="ORF">GSBLH_T00000878001</name>
</gene>
<evidence type="ECO:0000313" key="3">
    <source>
        <dbReference type="EMBL" id="CBK20571.2"/>
    </source>
</evidence>
<dbReference type="PROSITE" id="PS51419">
    <property type="entry name" value="RAB"/>
    <property type="match status" value="1"/>
</dbReference>
<sequence>MSTESALTGLKVVLLGDAATGKSSLLIRFTTGVFNPQLDSTIGAAFKSKYLKHSVNQCRVITVNNKTYRLDIWDTAGQERYRSILPMYYRNAAAAVIVVDITNPASLQVADRWILDLRQKTEGEDCYIILAANKVDLEDRAISHEQIEEFCSRIGIDFLETSALNGHNVKEVFETICQRCVVPEAADASQGDNVIQCRSNSEQPKRVSVLQSVL</sequence>
<dbReference type="InterPro" id="IPR001806">
    <property type="entry name" value="Small_GTPase"/>
</dbReference>
<reference evidence="3" key="1">
    <citation type="submission" date="2010-02" db="EMBL/GenBank/DDBJ databases">
        <title>Sequencing and annotation of the Blastocystis hominis genome.</title>
        <authorList>
            <person name="Wincker P."/>
        </authorList>
    </citation>
    <scope>NUCLEOTIDE SEQUENCE</scope>
    <source>
        <strain evidence="3">Singapore isolate B</strain>
    </source>
</reference>
<dbReference type="EMBL" id="FN668639">
    <property type="protein sequence ID" value="CBK20571.2"/>
    <property type="molecule type" value="Genomic_DNA"/>
</dbReference>
<protein>
    <submittedName>
        <fullName evidence="3">Uncharacterized protein</fullName>
    </submittedName>
</protein>
<dbReference type="SMART" id="SM00174">
    <property type="entry name" value="RHO"/>
    <property type="match status" value="1"/>
</dbReference>
<dbReference type="GO" id="GO:0005525">
    <property type="term" value="F:GTP binding"/>
    <property type="evidence" value="ECO:0007669"/>
    <property type="project" value="UniProtKB-KW"/>
</dbReference>
<dbReference type="InterPro" id="IPR005225">
    <property type="entry name" value="Small_GTP-bd"/>
</dbReference>
<evidence type="ECO:0000256" key="1">
    <source>
        <dbReference type="ARBA" id="ARBA00022741"/>
    </source>
</evidence>
<dbReference type="PANTHER" id="PTHR47977">
    <property type="entry name" value="RAS-RELATED PROTEIN RAB"/>
    <property type="match status" value="1"/>
</dbReference>
<dbReference type="InParanoid" id="D8LYB6"/>
<dbReference type="InterPro" id="IPR050227">
    <property type="entry name" value="Rab"/>
</dbReference>
<proteinExistence type="predicted"/>
<dbReference type="InterPro" id="IPR027417">
    <property type="entry name" value="P-loop_NTPase"/>
</dbReference>
<dbReference type="SMART" id="SM00173">
    <property type="entry name" value="RAS"/>
    <property type="match status" value="1"/>
</dbReference>
<dbReference type="GO" id="GO:0003924">
    <property type="term" value="F:GTPase activity"/>
    <property type="evidence" value="ECO:0007669"/>
    <property type="project" value="InterPro"/>
</dbReference>
<dbReference type="SMART" id="SM00175">
    <property type="entry name" value="RAB"/>
    <property type="match status" value="1"/>
</dbReference>
<evidence type="ECO:0000256" key="2">
    <source>
        <dbReference type="ARBA" id="ARBA00023134"/>
    </source>
</evidence>
<dbReference type="SUPFAM" id="SSF52540">
    <property type="entry name" value="P-loop containing nucleoside triphosphate hydrolases"/>
    <property type="match status" value="1"/>
</dbReference>
<dbReference type="OrthoDB" id="63533at2759"/>
<dbReference type="NCBIfam" id="TIGR00231">
    <property type="entry name" value="small_GTP"/>
    <property type="match status" value="1"/>
</dbReference>
<keyword evidence="1" id="KW-0547">Nucleotide-binding</keyword>
<dbReference type="SMART" id="SM00176">
    <property type="entry name" value="RAN"/>
    <property type="match status" value="1"/>
</dbReference>
<dbReference type="GeneID" id="24918166"/>
<keyword evidence="2" id="KW-0342">GTP-binding</keyword>
<dbReference type="RefSeq" id="XP_012894619.1">
    <property type="nucleotide sequence ID" value="XM_013039165.1"/>
</dbReference>